<keyword evidence="1" id="KW-1133">Transmembrane helix</keyword>
<feature type="transmembrane region" description="Helical" evidence="1">
    <location>
        <begin position="26"/>
        <end position="46"/>
    </location>
</feature>
<reference evidence="4" key="2">
    <citation type="submission" date="2019-09" db="UniProtKB">
        <authorList>
            <consortium name="WormBaseParasite"/>
        </authorList>
    </citation>
    <scope>IDENTIFICATION</scope>
</reference>
<dbReference type="OrthoDB" id="5858019at2759"/>
<keyword evidence="1" id="KW-0472">Membrane</keyword>
<keyword evidence="1" id="KW-0812">Transmembrane</keyword>
<dbReference type="AlphaFoldDB" id="A0A183FXT5"/>
<dbReference type="WBParaSite" id="HPBE_0001339101-mRNA-1">
    <property type="protein sequence ID" value="HPBE_0001339101-mRNA-1"/>
    <property type="gene ID" value="HPBE_0001339101"/>
</dbReference>
<evidence type="ECO:0000313" key="3">
    <source>
        <dbReference type="Proteomes" id="UP000050761"/>
    </source>
</evidence>
<evidence type="ECO:0000313" key="4">
    <source>
        <dbReference type="WBParaSite" id="HPBE_0001339101-mRNA-1"/>
    </source>
</evidence>
<evidence type="ECO:0000256" key="1">
    <source>
        <dbReference type="SAM" id="Phobius"/>
    </source>
</evidence>
<proteinExistence type="predicted"/>
<evidence type="ECO:0000313" key="2">
    <source>
        <dbReference type="EMBL" id="VDO95960.1"/>
    </source>
</evidence>
<accession>A0A183FXT5</accession>
<protein>
    <submittedName>
        <fullName evidence="4">Aa_trans domain-containing protein</fullName>
    </submittedName>
</protein>
<name>A0A183FXT5_HELPZ</name>
<sequence length="141" mass="15412">VFSPYRKKGIDLLESAQNNFTQGLNVFNFQINCLIALFCVALSTGWTSRVAGVIGLIFTLVSLLFIGGAIATLFVWNLADMSLLKVVKGALSFSTLSRGAFNCRILYGCFQTYYSGASGELTFGLLAFDNYLLDEKLSTAY</sequence>
<feature type="transmembrane region" description="Helical" evidence="1">
    <location>
        <begin position="52"/>
        <end position="76"/>
    </location>
</feature>
<gene>
    <name evidence="2" type="ORF">HPBE_LOCUS13392</name>
</gene>
<reference evidence="2 3" key="1">
    <citation type="submission" date="2018-11" db="EMBL/GenBank/DDBJ databases">
        <authorList>
            <consortium name="Pathogen Informatics"/>
        </authorList>
    </citation>
    <scope>NUCLEOTIDE SEQUENCE [LARGE SCALE GENOMIC DNA]</scope>
</reference>
<accession>A0A3P7Z8F3</accession>
<dbReference type="EMBL" id="UZAH01027896">
    <property type="protein sequence ID" value="VDO95960.1"/>
    <property type="molecule type" value="Genomic_DNA"/>
</dbReference>
<dbReference type="Proteomes" id="UP000050761">
    <property type="component" value="Unassembled WGS sequence"/>
</dbReference>
<organism evidence="3 4">
    <name type="scientific">Heligmosomoides polygyrus</name>
    <name type="common">Parasitic roundworm</name>
    <dbReference type="NCBI Taxonomy" id="6339"/>
    <lineage>
        <taxon>Eukaryota</taxon>
        <taxon>Metazoa</taxon>
        <taxon>Ecdysozoa</taxon>
        <taxon>Nematoda</taxon>
        <taxon>Chromadorea</taxon>
        <taxon>Rhabditida</taxon>
        <taxon>Rhabditina</taxon>
        <taxon>Rhabditomorpha</taxon>
        <taxon>Strongyloidea</taxon>
        <taxon>Heligmosomidae</taxon>
        <taxon>Heligmosomoides</taxon>
    </lineage>
</organism>
<keyword evidence="3" id="KW-1185">Reference proteome</keyword>